<sequence>MFATPGAACQGQALTERAHILKMPQMRSVHPCTGWGAFRDNAPLSIAF</sequence>
<geneLocation type="plasmid" evidence="2">
    <name>prln3</name>
</geneLocation>
<protein>
    <submittedName>
        <fullName evidence="1">Uncharacterized protein</fullName>
    </submittedName>
</protein>
<reference evidence="1 2" key="1">
    <citation type="submission" date="2017-11" db="EMBL/GenBank/DDBJ databases">
        <title>Complete genome of Rhizobium leguminosarum Norway, an ineffective micro-symbiont.</title>
        <authorList>
            <person name="Hoffrichter A."/>
            <person name="Liang J."/>
            <person name="Brachmann A."/>
            <person name="Marin M."/>
        </authorList>
    </citation>
    <scope>NUCLEOTIDE SEQUENCE [LARGE SCALE GENOMIC DNA]</scope>
    <source>
        <strain evidence="1 2">Norway</strain>
        <plasmid evidence="2">Plasmid prln3</plasmid>
    </source>
</reference>
<accession>A0A2K9ZGX9</accession>
<organism evidence="1 2">
    <name type="scientific">Rhizobium leguminosarum</name>
    <dbReference type="NCBI Taxonomy" id="384"/>
    <lineage>
        <taxon>Bacteria</taxon>
        <taxon>Pseudomonadati</taxon>
        <taxon>Pseudomonadota</taxon>
        <taxon>Alphaproteobacteria</taxon>
        <taxon>Hyphomicrobiales</taxon>
        <taxon>Rhizobiaceae</taxon>
        <taxon>Rhizobium/Agrobacterium group</taxon>
        <taxon>Rhizobium</taxon>
    </lineage>
</organism>
<proteinExistence type="predicted"/>
<dbReference type="Proteomes" id="UP000238523">
    <property type="component" value="Plasmid pRLN3"/>
</dbReference>
<gene>
    <name evidence="1" type="ORF">CUJ84_pRLN3000373</name>
</gene>
<evidence type="ECO:0000313" key="2">
    <source>
        <dbReference type="Proteomes" id="UP000238523"/>
    </source>
</evidence>
<evidence type="ECO:0000313" key="1">
    <source>
        <dbReference type="EMBL" id="AUW47494.1"/>
    </source>
</evidence>
<dbReference type="EMBL" id="CP025015">
    <property type="protein sequence ID" value="AUW47494.1"/>
    <property type="molecule type" value="Genomic_DNA"/>
</dbReference>
<dbReference type="AlphaFoldDB" id="A0A2K9ZGX9"/>
<keyword evidence="1" id="KW-0614">Plasmid</keyword>
<name>A0A2K9ZGX9_RHILE</name>